<evidence type="ECO:0000313" key="1">
    <source>
        <dbReference type="EMBL" id="KIM54300.1"/>
    </source>
</evidence>
<dbReference type="Proteomes" id="UP000053989">
    <property type="component" value="Unassembled WGS sequence"/>
</dbReference>
<dbReference type="HOGENOM" id="CLU_2051021_0_0_1"/>
<organism evidence="1 2">
    <name type="scientific">Scleroderma citrinum Foug A</name>
    <dbReference type="NCBI Taxonomy" id="1036808"/>
    <lineage>
        <taxon>Eukaryota</taxon>
        <taxon>Fungi</taxon>
        <taxon>Dikarya</taxon>
        <taxon>Basidiomycota</taxon>
        <taxon>Agaricomycotina</taxon>
        <taxon>Agaricomycetes</taxon>
        <taxon>Agaricomycetidae</taxon>
        <taxon>Boletales</taxon>
        <taxon>Sclerodermatineae</taxon>
        <taxon>Sclerodermataceae</taxon>
        <taxon>Scleroderma</taxon>
    </lineage>
</organism>
<dbReference type="InParanoid" id="A0A0C3D0E8"/>
<accession>A0A0C3D0E8</accession>
<name>A0A0C3D0E8_9AGAM</name>
<sequence>MSGLHDIWRPTLAHLLDGWTFADAPIFLNGKYVLSEFSHRVIKAIIVRSMWCSPGKLSKSFPISEMRSINTLLAFAATIARWAPTNLQFRQELAFDANFNHRIYTLAMDCIKVIRSEGGV</sequence>
<proteinExistence type="predicted"/>
<gene>
    <name evidence="1" type="ORF">SCLCIDRAFT_31175</name>
</gene>
<evidence type="ECO:0000313" key="2">
    <source>
        <dbReference type="Proteomes" id="UP000053989"/>
    </source>
</evidence>
<reference evidence="2" key="2">
    <citation type="submission" date="2015-01" db="EMBL/GenBank/DDBJ databases">
        <title>Evolutionary Origins and Diversification of the Mycorrhizal Mutualists.</title>
        <authorList>
            <consortium name="DOE Joint Genome Institute"/>
            <consortium name="Mycorrhizal Genomics Consortium"/>
            <person name="Kohler A."/>
            <person name="Kuo A."/>
            <person name="Nagy L.G."/>
            <person name="Floudas D."/>
            <person name="Copeland A."/>
            <person name="Barry K.W."/>
            <person name="Cichocki N."/>
            <person name="Veneault-Fourrey C."/>
            <person name="LaButti K."/>
            <person name="Lindquist E.A."/>
            <person name="Lipzen A."/>
            <person name="Lundell T."/>
            <person name="Morin E."/>
            <person name="Murat C."/>
            <person name="Riley R."/>
            <person name="Ohm R."/>
            <person name="Sun H."/>
            <person name="Tunlid A."/>
            <person name="Henrissat B."/>
            <person name="Grigoriev I.V."/>
            <person name="Hibbett D.S."/>
            <person name="Martin F."/>
        </authorList>
    </citation>
    <scope>NUCLEOTIDE SEQUENCE [LARGE SCALE GENOMIC DNA]</scope>
    <source>
        <strain evidence="2">Foug A</strain>
    </source>
</reference>
<protein>
    <submittedName>
        <fullName evidence="1">Uncharacterized protein</fullName>
    </submittedName>
</protein>
<keyword evidence="2" id="KW-1185">Reference proteome</keyword>
<reference evidence="1 2" key="1">
    <citation type="submission" date="2014-04" db="EMBL/GenBank/DDBJ databases">
        <authorList>
            <consortium name="DOE Joint Genome Institute"/>
            <person name="Kuo A."/>
            <person name="Kohler A."/>
            <person name="Nagy L.G."/>
            <person name="Floudas D."/>
            <person name="Copeland A."/>
            <person name="Barry K.W."/>
            <person name="Cichocki N."/>
            <person name="Veneault-Fourrey C."/>
            <person name="LaButti K."/>
            <person name="Lindquist E.A."/>
            <person name="Lipzen A."/>
            <person name="Lundell T."/>
            <person name="Morin E."/>
            <person name="Murat C."/>
            <person name="Sun H."/>
            <person name="Tunlid A."/>
            <person name="Henrissat B."/>
            <person name="Grigoriev I.V."/>
            <person name="Hibbett D.S."/>
            <person name="Martin F."/>
            <person name="Nordberg H.P."/>
            <person name="Cantor M.N."/>
            <person name="Hua S.X."/>
        </authorList>
    </citation>
    <scope>NUCLEOTIDE SEQUENCE [LARGE SCALE GENOMIC DNA]</scope>
    <source>
        <strain evidence="1 2">Foug A</strain>
    </source>
</reference>
<dbReference type="EMBL" id="KN822157">
    <property type="protein sequence ID" value="KIM54300.1"/>
    <property type="molecule type" value="Genomic_DNA"/>
</dbReference>
<dbReference type="AlphaFoldDB" id="A0A0C3D0E8"/>